<organism evidence="1 2">
    <name type="scientific">Scortum barcoo</name>
    <name type="common">barcoo grunter</name>
    <dbReference type="NCBI Taxonomy" id="214431"/>
    <lineage>
        <taxon>Eukaryota</taxon>
        <taxon>Metazoa</taxon>
        <taxon>Chordata</taxon>
        <taxon>Craniata</taxon>
        <taxon>Vertebrata</taxon>
        <taxon>Euteleostomi</taxon>
        <taxon>Actinopterygii</taxon>
        <taxon>Neopterygii</taxon>
        <taxon>Teleostei</taxon>
        <taxon>Neoteleostei</taxon>
        <taxon>Acanthomorphata</taxon>
        <taxon>Eupercaria</taxon>
        <taxon>Centrarchiformes</taxon>
        <taxon>Terapontoidei</taxon>
        <taxon>Terapontidae</taxon>
        <taxon>Scortum</taxon>
    </lineage>
</organism>
<proteinExistence type="predicted"/>
<gene>
    <name evidence="1" type="ORF">L3Q82_005672</name>
</gene>
<sequence length="494" mass="54506">MLPFRLQGQKAQSYASLLMPSVKAIAAVAYLKVESEDGLLDVSFVLDPSMSDLHRTRKILDSLLPPATDVIKHVSPQALPSVYLQLLDSVYGFVEDGDELLAKFMGTLQNNDEKPSDYLNRLQVALSAVVRRGGQTGTKRSTKRPTKTKRVASKCGNANTTSTILPPKLVGTKCTAQVTIEGHKVNCLLDTGSQVTTIPLSFFQTHLPHHSLKPLDGLLDVELQIEGANGEAVPYLGYVELNLMFSEEFLGKETEVPTLVLVVPDVNSVPQILIGTNSLDVLYSNYVERHDSHPQSFNSGYRVVLKILEARQKQASTGSYTPVVVEGQIHMSGAHKEKWAVVEAASMSSLPGGLLVATSLCTLPAKHPCPMSILLRNETQHDITIPPRTVLAEIHAVQQVMGKDPSADLTTPETKRMEFDFGDSPLPPEWKERITRLLSSMPEVFSQHDMDFGHTNKVKHHIKLSDNTPFKHRARPIHPHDVDAVKKHLQELLD</sequence>
<evidence type="ECO:0000313" key="2">
    <source>
        <dbReference type="Proteomes" id="UP000831701"/>
    </source>
</evidence>
<protein>
    <submittedName>
        <fullName evidence="1">Uncharacterized protein</fullName>
    </submittedName>
</protein>
<reference evidence="1" key="1">
    <citation type="submission" date="2022-04" db="EMBL/GenBank/DDBJ databases">
        <title>Jade perch genome.</title>
        <authorList>
            <person name="Chao B."/>
        </authorList>
    </citation>
    <scope>NUCLEOTIDE SEQUENCE</scope>
    <source>
        <strain evidence="1">CB-2022</strain>
    </source>
</reference>
<name>A0ACB8V615_9TELE</name>
<keyword evidence="2" id="KW-1185">Reference proteome</keyword>
<accession>A0ACB8V615</accession>
<evidence type="ECO:0000313" key="1">
    <source>
        <dbReference type="EMBL" id="KAI3351102.1"/>
    </source>
</evidence>
<comment type="caution">
    <text evidence="1">The sequence shown here is derived from an EMBL/GenBank/DDBJ whole genome shotgun (WGS) entry which is preliminary data.</text>
</comment>
<dbReference type="EMBL" id="CM041554">
    <property type="protein sequence ID" value="KAI3351102.1"/>
    <property type="molecule type" value="Genomic_DNA"/>
</dbReference>
<dbReference type="Proteomes" id="UP000831701">
    <property type="component" value="Chromosome 24"/>
</dbReference>